<reference evidence="18" key="1">
    <citation type="submission" date="2022-03" db="EMBL/GenBank/DDBJ databases">
        <authorList>
            <person name="Alioto T."/>
            <person name="Alioto T."/>
            <person name="Gomez Garrido J."/>
        </authorList>
    </citation>
    <scope>NUCLEOTIDE SEQUENCE</scope>
</reference>
<dbReference type="GO" id="GO:0001666">
    <property type="term" value="P:response to hypoxia"/>
    <property type="evidence" value="ECO:0007669"/>
    <property type="project" value="UniProtKB-ARBA"/>
</dbReference>
<dbReference type="FunFam" id="1.10.750.10:FF:000001">
    <property type="entry name" value="von Hippel-Lindau disease tumor suppressor"/>
    <property type="match status" value="1"/>
</dbReference>
<proteinExistence type="inferred from homology"/>
<keyword evidence="9" id="KW-0833">Ubl conjugation pathway</keyword>
<dbReference type="GO" id="GO:0005886">
    <property type="term" value="C:plasma membrane"/>
    <property type="evidence" value="ECO:0007669"/>
    <property type="project" value="UniProtKB-SubCell"/>
</dbReference>
<comment type="pathway">
    <text evidence="5">Protein modification; protein ubiquitination.</text>
</comment>
<dbReference type="Proteomes" id="UP001295444">
    <property type="component" value="Chromosome 08"/>
</dbReference>
<evidence type="ECO:0000313" key="18">
    <source>
        <dbReference type="EMBL" id="CAH2312143.1"/>
    </source>
</evidence>
<keyword evidence="8" id="KW-0963">Cytoplasm</keyword>
<evidence type="ECO:0000256" key="9">
    <source>
        <dbReference type="ARBA" id="ARBA00022786"/>
    </source>
</evidence>
<name>A0AAD1WLD9_PELCU</name>
<dbReference type="Gene3D" id="1.10.750.10">
    <property type="entry name" value="von Hippel-Lindau disease tumour suppressor, alpha domain"/>
    <property type="match status" value="1"/>
</dbReference>
<evidence type="ECO:0000256" key="6">
    <source>
        <dbReference type="ARBA" id="ARBA00010057"/>
    </source>
</evidence>
<dbReference type="InterPro" id="IPR037139">
    <property type="entry name" value="VHL_alpha_dom_sf"/>
</dbReference>
<evidence type="ECO:0000313" key="19">
    <source>
        <dbReference type="Proteomes" id="UP001295444"/>
    </source>
</evidence>
<dbReference type="InterPro" id="IPR024048">
    <property type="entry name" value="VHL_alpha_dom"/>
</dbReference>
<keyword evidence="12" id="KW-0539">Nucleus</keyword>
<dbReference type="Pfam" id="PF01847">
    <property type="entry name" value="VHL"/>
    <property type="match status" value="1"/>
</dbReference>
<dbReference type="SUPFAM" id="SSF49468">
    <property type="entry name" value="VHL"/>
    <property type="match status" value="1"/>
</dbReference>
<dbReference type="InterPro" id="IPR037140">
    <property type="entry name" value="VHL_beta_dom_sf"/>
</dbReference>
<feature type="domain" description="von Hippel-Lindau disease tumour suppressor alpha" evidence="17">
    <location>
        <begin position="107"/>
        <end position="152"/>
    </location>
</feature>
<evidence type="ECO:0000256" key="4">
    <source>
        <dbReference type="ARBA" id="ARBA00004496"/>
    </source>
</evidence>
<organism evidence="18 19">
    <name type="scientific">Pelobates cultripes</name>
    <name type="common">Western spadefoot toad</name>
    <dbReference type="NCBI Taxonomy" id="61616"/>
    <lineage>
        <taxon>Eukaryota</taxon>
        <taxon>Metazoa</taxon>
        <taxon>Chordata</taxon>
        <taxon>Craniata</taxon>
        <taxon>Vertebrata</taxon>
        <taxon>Euteleostomi</taxon>
        <taxon>Amphibia</taxon>
        <taxon>Batrachia</taxon>
        <taxon>Anura</taxon>
        <taxon>Pelobatoidea</taxon>
        <taxon>Pelobatidae</taxon>
        <taxon>Pelobates</taxon>
    </lineage>
</organism>
<evidence type="ECO:0000256" key="7">
    <source>
        <dbReference type="ARBA" id="ARBA00022475"/>
    </source>
</evidence>
<comment type="function">
    <text evidence="13">Involved in the ubiquitination and subsequent proteasomal degradation via the von Hippel-Lindau ubiquitination complex. Seems to act as a target recruitment subunit in the E3 ubiquitin ligase complex and recruits hydroxylated hypoxia-inducible factor (HIF) under normoxic conditions. Involved in transcriptional repression through interaction with HIF1A, HIF1AN and histone deacetylases. Ubiquitinates, in an oxygen-responsive manner, ADRB2. Acts as a negative regulator of mTORC1 by promoting ubiquitination and degradation of RPTOR.</text>
</comment>
<comment type="subcellular location">
    <subcellularLocation>
        <location evidence="2">Cell membrane</location>
        <topology evidence="2">Peripheral membrane protein</topology>
    </subcellularLocation>
    <subcellularLocation>
        <location evidence="4">Cytoplasm</location>
    </subcellularLocation>
    <subcellularLocation>
        <location evidence="3">Endoplasmic reticulum</location>
    </subcellularLocation>
    <subcellularLocation>
        <location evidence="1">Nucleus</location>
    </subcellularLocation>
</comment>
<evidence type="ECO:0000256" key="5">
    <source>
        <dbReference type="ARBA" id="ARBA00004906"/>
    </source>
</evidence>
<accession>A0AAD1WLD9</accession>
<dbReference type="InterPro" id="IPR024053">
    <property type="entry name" value="VHL_beta_dom"/>
</dbReference>
<dbReference type="AlphaFoldDB" id="A0AAD1WLD9"/>
<dbReference type="FunFam" id="2.60.40.780:FF:000001">
    <property type="entry name" value="von Hippel-Lindau disease tumor suppressor"/>
    <property type="match status" value="1"/>
</dbReference>
<keyword evidence="11" id="KW-0472">Membrane</keyword>
<keyword evidence="10" id="KW-0256">Endoplasmic reticulum</keyword>
<evidence type="ECO:0000256" key="11">
    <source>
        <dbReference type="ARBA" id="ARBA00023136"/>
    </source>
</evidence>
<dbReference type="Pfam" id="PF17211">
    <property type="entry name" value="VHL_C"/>
    <property type="match status" value="1"/>
</dbReference>
<evidence type="ECO:0000259" key="16">
    <source>
        <dbReference type="Pfam" id="PF01847"/>
    </source>
</evidence>
<dbReference type="EMBL" id="OW240919">
    <property type="protein sequence ID" value="CAH2312143.1"/>
    <property type="molecule type" value="Genomic_DNA"/>
</dbReference>
<evidence type="ECO:0000256" key="12">
    <source>
        <dbReference type="ARBA" id="ARBA00023242"/>
    </source>
</evidence>
<keyword evidence="7" id="KW-1003">Cell membrane</keyword>
<dbReference type="GO" id="GO:0005634">
    <property type="term" value="C:nucleus"/>
    <property type="evidence" value="ECO:0007669"/>
    <property type="project" value="UniProtKB-SubCell"/>
</dbReference>
<evidence type="ECO:0000256" key="15">
    <source>
        <dbReference type="ARBA" id="ARBA00080646"/>
    </source>
</evidence>
<dbReference type="CDD" id="cd05468">
    <property type="entry name" value="pVHL"/>
    <property type="match status" value="1"/>
</dbReference>
<gene>
    <name evidence="18" type="ORF">PECUL_23A050696</name>
</gene>
<evidence type="ECO:0000256" key="2">
    <source>
        <dbReference type="ARBA" id="ARBA00004202"/>
    </source>
</evidence>
<comment type="similarity">
    <text evidence="6">Belongs to the VHL family.</text>
</comment>
<feature type="domain" description="von Hippel-Lindau disease tumour suppressor beta" evidence="16">
    <location>
        <begin position="14"/>
        <end position="92"/>
    </location>
</feature>
<protein>
    <recommendedName>
        <fullName evidence="14">von Hippel-Lindau disease tumor suppressor</fullName>
    </recommendedName>
    <alternativeName>
        <fullName evidence="15">pVHL</fullName>
    </alternativeName>
</protein>
<dbReference type="Gene3D" id="2.60.40.780">
    <property type="entry name" value="von Hippel-Lindau disease tumour suppressor, beta domain"/>
    <property type="match status" value="1"/>
</dbReference>
<sequence>MPEENLSQLPVPRLCSRNSRIPTNVIFVNLTPRTVKPIWINFQGEPQAYPSLRPHTGRRMITYLDHFWLFRDLETDVGLLANKQEMYFPVEGNNVQPIFVNISSPEFTLKEHCIHFIRKIVKPEDYRKLDIVASLYKDLEDLPNMTKDLRRLTITYWEQNRSSNSEA</sequence>
<dbReference type="GO" id="GO:0010468">
    <property type="term" value="P:regulation of gene expression"/>
    <property type="evidence" value="ECO:0007669"/>
    <property type="project" value="UniProtKB-ARBA"/>
</dbReference>
<evidence type="ECO:0000256" key="8">
    <source>
        <dbReference type="ARBA" id="ARBA00022490"/>
    </source>
</evidence>
<evidence type="ECO:0000256" key="1">
    <source>
        <dbReference type="ARBA" id="ARBA00004123"/>
    </source>
</evidence>
<evidence type="ECO:0000256" key="14">
    <source>
        <dbReference type="ARBA" id="ARBA00072532"/>
    </source>
</evidence>
<evidence type="ECO:0000256" key="13">
    <source>
        <dbReference type="ARBA" id="ARBA00059036"/>
    </source>
</evidence>
<keyword evidence="19" id="KW-1185">Reference proteome</keyword>
<dbReference type="InterPro" id="IPR036208">
    <property type="entry name" value="VHL_sf"/>
</dbReference>
<dbReference type="GO" id="GO:0005783">
    <property type="term" value="C:endoplasmic reticulum"/>
    <property type="evidence" value="ECO:0007669"/>
    <property type="project" value="UniProtKB-SubCell"/>
</dbReference>
<evidence type="ECO:0000256" key="10">
    <source>
        <dbReference type="ARBA" id="ARBA00022824"/>
    </source>
</evidence>
<dbReference type="InterPro" id="IPR022772">
    <property type="entry name" value="VHL_tumour_suppress_b/a_dom"/>
</dbReference>
<evidence type="ECO:0000256" key="3">
    <source>
        <dbReference type="ARBA" id="ARBA00004240"/>
    </source>
</evidence>
<evidence type="ECO:0000259" key="17">
    <source>
        <dbReference type="Pfam" id="PF17211"/>
    </source>
</evidence>